<reference evidence="1" key="1">
    <citation type="submission" date="2019-09" db="EMBL/GenBank/DDBJ databases">
        <title>Draft genome information of white flower Hibiscus syriacus.</title>
        <authorList>
            <person name="Kim Y.-M."/>
        </authorList>
    </citation>
    <scope>NUCLEOTIDE SEQUENCE [LARGE SCALE GENOMIC DNA]</scope>
    <source>
        <strain evidence="1">YM2019G1</strain>
    </source>
</reference>
<name>A0A6A2XTS3_HIBSY</name>
<comment type="caution">
    <text evidence="1">The sequence shown here is derived from an EMBL/GenBank/DDBJ whole genome shotgun (WGS) entry which is preliminary data.</text>
</comment>
<dbReference type="Pfam" id="PF14009">
    <property type="entry name" value="PADRE"/>
    <property type="match status" value="1"/>
</dbReference>
<dbReference type="EMBL" id="VEPZ02001512">
    <property type="protein sequence ID" value="KAE8670225.1"/>
    <property type="molecule type" value="Genomic_DNA"/>
</dbReference>
<proteinExistence type="predicted"/>
<gene>
    <name evidence="1" type="ORF">F3Y22_tig00112159pilonHSYRG00008</name>
</gene>
<protein>
    <submittedName>
        <fullName evidence="1">RNA polymerase II transcriptional coactivator KELP-like</fullName>
    </submittedName>
</protein>
<dbReference type="InterPro" id="IPR025322">
    <property type="entry name" value="PADRE_dom"/>
</dbReference>
<dbReference type="Proteomes" id="UP000436088">
    <property type="component" value="Unassembled WGS sequence"/>
</dbReference>
<keyword evidence="2" id="KW-1185">Reference proteome</keyword>
<evidence type="ECO:0000313" key="2">
    <source>
        <dbReference type="Proteomes" id="UP000436088"/>
    </source>
</evidence>
<accession>A0A6A2XTS3</accession>
<organism evidence="1 2">
    <name type="scientific">Hibiscus syriacus</name>
    <name type="common">Rose of Sharon</name>
    <dbReference type="NCBI Taxonomy" id="106335"/>
    <lineage>
        <taxon>Eukaryota</taxon>
        <taxon>Viridiplantae</taxon>
        <taxon>Streptophyta</taxon>
        <taxon>Embryophyta</taxon>
        <taxon>Tracheophyta</taxon>
        <taxon>Spermatophyta</taxon>
        <taxon>Magnoliopsida</taxon>
        <taxon>eudicotyledons</taxon>
        <taxon>Gunneridae</taxon>
        <taxon>Pentapetalae</taxon>
        <taxon>rosids</taxon>
        <taxon>malvids</taxon>
        <taxon>Malvales</taxon>
        <taxon>Malvaceae</taxon>
        <taxon>Malvoideae</taxon>
        <taxon>Hibiscus</taxon>
    </lineage>
</organism>
<dbReference type="AlphaFoldDB" id="A0A6A2XTS3"/>
<sequence>MGNCSLKGGVHETNPIRVSTDAGQIIDCNGPKLAREITNDFPGYVICRRGQASTPLHEDERLLSGGAEEAGRVKCVYGGRKKCLLA</sequence>
<evidence type="ECO:0000313" key="1">
    <source>
        <dbReference type="EMBL" id="KAE8670225.1"/>
    </source>
</evidence>